<keyword evidence="7" id="KW-0408">Iron</keyword>
<evidence type="ECO:0000256" key="1">
    <source>
        <dbReference type="ARBA" id="ARBA00022485"/>
    </source>
</evidence>
<dbReference type="InterPro" id="IPR029063">
    <property type="entry name" value="SAM-dependent_MTases_sf"/>
</dbReference>
<evidence type="ECO:0000256" key="8">
    <source>
        <dbReference type="ARBA" id="ARBA00023014"/>
    </source>
</evidence>
<sequence length="393" mass="43881">MIEPSEVVLQCEKYQQGICHSCSLIDTPYNQQLSQKQATLEKILNAYLTSEASILEPISSEISGFRYKAKMAVSGTVENIHLGLINHTFDGIDLTDCPLYPETIRLKFPLIKKYIQQAGLVPYQVKTKKGILKQVLLTESRSTGQTMIRFVLKDDSKIAKMKEHLSTLFNDETIQVISANIQPVHQAILEGPEEIILGEHNAITEIFNDISLFIKPKSFFQTHPVLAEKLYATAAKWGSHSEALTIWDLFCGVGGFGLHALKALQKISQNNVSLVGIEIEPNAIESAKKSASELGLKNVTFDALDSTLFTSQNRQSPNLLIVNPPRRGLGNKLAEAINQLETKTIIYSSCHVDSLAKDLSILTSYRINKIQLFDFFPHTTHFEVLVELVKQDI</sequence>
<evidence type="ECO:0000256" key="7">
    <source>
        <dbReference type="ARBA" id="ARBA00023004"/>
    </source>
</evidence>
<keyword evidence="8" id="KW-0411">Iron-sulfur</keyword>
<dbReference type="GO" id="GO:0046872">
    <property type="term" value="F:metal ion binding"/>
    <property type="evidence" value="ECO:0007669"/>
    <property type="project" value="UniProtKB-KW"/>
</dbReference>
<dbReference type="STRING" id="1123402.SAMN02583745_02380"/>
<dbReference type="CDD" id="cd02440">
    <property type="entry name" value="AdoMet_MTases"/>
    <property type="match status" value="1"/>
</dbReference>
<keyword evidence="2" id="KW-0698">rRNA processing</keyword>
<dbReference type="NCBIfam" id="TIGR02085">
    <property type="entry name" value="meth_trns_rumB"/>
    <property type="match status" value="1"/>
</dbReference>
<keyword evidence="1" id="KW-0004">4Fe-4S</keyword>
<feature type="binding site" evidence="10">
    <location>
        <position position="221"/>
    </location>
    <ligand>
        <name>S-adenosyl-L-methionine</name>
        <dbReference type="ChEBI" id="CHEBI:59789"/>
    </ligand>
</feature>
<dbReference type="InterPro" id="IPR010280">
    <property type="entry name" value="U5_MeTrfase_fam"/>
</dbReference>
<feature type="binding site" evidence="10">
    <location>
        <position position="250"/>
    </location>
    <ligand>
        <name>S-adenosyl-L-methionine</name>
        <dbReference type="ChEBI" id="CHEBI:59789"/>
    </ligand>
</feature>
<dbReference type="Pfam" id="PF05958">
    <property type="entry name" value="tRNA_U5-meth_tr"/>
    <property type="match status" value="1"/>
</dbReference>
<dbReference type="PROSITE" id="PS01231">
    <property type="entry name" value="TRMA_2"/>
    <property type="match status" value="1"/>
</dbReference>
<proteinExistence type="inferred from homology"/>
<dbReference type="AlphaFoldDB" id="A0A1I0EG89"/>
<organism evidence="12 13">
    <name type="scientific">Thorsellia anophelis DSM 18579</name>
    <dbReference type="NCBI Taxonomy" id="1123402"/>
    <lineage>
        <taxon>Bacteria</taxon>
        <taxon>Pseudomonadati</taxon>
        <taxon>Pseudomonadota</taxon>
        <taxon>Gammaproteobacteria</taxon>
        <taxon>Enterobacterales</taxon>
        <taxon>Thorselliaceae</taxon>
        <taxon>Thorsellia</taxon>
    </lineage>
</organism>
<dbReference type="Gene3D" id="2.40.50.1070">
    <property type="match status" value="1"/>
</dbReference>
<dbReference type="GO" id="GO:0051539">
    <property type="term" value="F:4 iron, 4 sulfur cluster binding"/>
    <property type="evidence" value="ECO:0007669"/>
    <property type="project" value="UniProtKB-KW"/>
</dbReference>
<dbReference type="PANTHER" id="PTHR11061:SF30">
    <property type="entry name" value="TRNA (URACIL(54)-C(5))-METHYLTRANSFERASE"/>
    <property type="match status" value="1"/>
</dbReference>
<keyword evidence="13" id="KW-1185">Reference proteome</keyword>
<accession>A0A1I0EG89</accession>
<keyword evidence="5 10" id="KW-0949">S-adenosyl-L-methionine</keyword>
<dbReference type="PROSITE" id="PS01230">
    <property type="entry name" value="TRMA_1"/>
    <property type="match status" value="1"/>
</dbReference>
<dbReference type="Gene3D" id="3.40.50.150">
    <property type="entry name" value="Vaccinia Virus protein VP39"/>
    <property type="match status" value="1"/>
</dbReference>
<feature type="active site" evidence="11">
    <location>
        <position position="350"/>
    </location>
</feature>
<feature type="binding site" evidence="10">
    <location>
        <position position="323"/>
    </location>
    <ligand>
        <name>S-adenosyl-L-methionine</name>
        <dbReference type="ChEBI" id="CHEBI:59789"/>
    </ligand>
</feature>
<dbReference type="PROSITE" id="PS51687">
    <property type="entry name" value="SAM_MT_RNA_M5U"/>
    <property type="match status" value="1"/>
</dbReference>
<comment type="similarity">
    <text evidence="10">Belongs to the class I-like SAM-binding methyltransferase superfamily. RNA M5U methyltransferase family.</text>
</comment>
<name>A0A1I0EG89_9GAMM</name>
<dbReference type="GO" id="GO:0070475">
    <property type="term" value="P:rRNA base methylation"/>
    <property type="evidence" value="ECO:0007669"/>
    <property type="project" value="TreeGrafter"/>
</dbReference>
<evidence type="ECO:0000256" key="3">
    <source>
        <dbReference type="ARBA" id="ARBA00022603"/>
    </source>
</evidence>
<dbReference type="SUPFAM" id="SSF53335">
    <property type="entry name" value="S-adenosyl-L-methionine-dependent methyltransferases"/>
    <property type="match status" value="1"/>
</dbReference>
<keyword evidence="3 10" id="KW-0489">Methyltransferase</keyword>
<dbReference type="GO" id="GO:0070041">
    <property type="term" value="F:rRNA (uridine-C5-)-methyltransferase activity"/>
    <property type="evidence" value="ECO:0007669"/>
    <property type="project" value="TreeGrafter"/>
</dbReference>
<dbReference type="EC" id="2.1.1.189" evidence="9"/>
<evidence type="ECO:0000256" key="11">
    <source>
        <dbReference type="PROSITE-ProRule" id="PRU10015"/>
    </source>
</evidence>
<evidence type="ECO:0000256" key="5">
    <source>
        <dbReference type="ARBA" id="ARBA00022691"/>
    </source>
</evidence>
<keyword evidence="4 10" id="KW-0808">Transferase</keyword>
<dbReference type="InterPro" id="IPR011825">
    <property type="entry name" value="23SrRNA_MeTrfase_RlmC"/>
</dbReference>
<evidence type="ECO:0000313" key="12">
    <source>
        <dbReference type="EMBL" id="SET44326.1"/>
    </source>
</evidence>
<evidence type="ECO:0000313" key="13">
    <source>
        <dbReference type="Proteomes" id="UP000242642"/>
    </source>
</evidence>
<evidence type="ECO:0000256" key="9">
    <source>
        <dbReference type="NCBIfam" id="TIGR02085"/>
    </source>
</evidence>
<feature type="active site" description="Nucleophile" evidence="10">
    <location>
        <position position="350"/>
    </location>
</feature>
<evidence type="ECO:0000256" key="4">
    <source>
        <dbReference type="ARBA" id="ARBA00022679"/>
    </source>
</evidence>
<evidence type="ECO:0000256" key="2">
    <source>
        <dbReference type="ARBA" id="ARBA00022552"/>
    </source>
</evidence>
<keyword evidence="6" id="KW-0479">Metal-binding</keyword>
<dbReference type="InterPro" id="IPR030391">
    <property type="entry name" value="MeTrfase_TrmA_CS"/>
</dbReference>
<evidence type="ECO:0000256" key="6">
    <source>
        <dbReference type="ARBA" id="ARBA00022723"/>
    </source>
</evidence>
<protein>
    <recommendedName>
        <fullName evidence="9">23S rRNA (uracil(747)-C(5))-methyltransferase RlmC</fullName>
        <ecNumber evidence="9">2.1.1.189</ecNumber>
    </recommendedName>
</protein>
<evidence type="ECO:0000256" key="10">
    <source>
        <dbReference type="PROSITE-ProRule" id="PRU01024"/>
    </source>
</evidence>
<feature type="binding site" evidence="10">
    <location>
        <position position="278"/>
    </location>
    <ligand>
        <name>S-adenosyl-L-methionine</name>
        <dbReference type="ChEBI" id="CHEBI:59789"/>
    </ligand>
</feature>
<dbReference type="PANTHER" id="PTHR11061">
    <property type="entry name" value="RNA M5U METHYLTRANSFERASE"/>
    <property type="match status" value="1"/>
</dbReference>
<dbReference type="Proteomes" id="UP000242642">
    <property type="component" value="Unassembled WGS sequence"/>
</dbReference>
<dbReference type="EMBL" id="FOHV01000026">
    <property type="protein sequence ID" value="SET44326.1"/>
    <property type="molecule type" value="Genomic_DNA"/>
</dbReference>
<dbReference type="InterPro" id="IPR030390">
    <property type="entry name" value="MeTrfase_TrmA_AS"/>
</dbReference>
<reference evidence="13" key="1">
    <citation type="submission" date="2016-10" db="EMBL/GenBank/DDBJ databases">
        <authorList>
            <person name="Varghese N."/>
            <person name="Submissions S."/>
        </authorList>
    </citation>
    <scope>NUCLEOTIDE SEQUENCE [LARGE SCALE GENOMIC DNA]</scope>
    <source>
        <strain evidence="13">DSM 18579</strain>
    </source>
</reference>
<gene>
    <name evidence="12" type="ORF">SAMN02583745_02380</name>
</gene>